<reference evidence="1 2" key="1">
    <citation type="journal article" date="2014" name="Genome Announc.">
        <title>Draft Genome Sequence of the Haloacid-Degrading Burkholderia caribensis Strain MBA4.</title>
        <authorList>
            <person name="Pan Y."/>
            <person name="Kong K.F."/>
            <person name="Tsang J.S."/>
        </authorList>
    </citation>
    <scope>NUCLEOTIDE SEQUENCE [LARGE SCALE GENOMIC DNA]</scope>
    <source>
        <strain evidence="1 2">MBA4</strain>
    </source>
</reference>
<dbReference type="Proteomes" id="UP000019146">
    <property type="component" value="Chromosome 2"/>
</dbReference>
<protein>
    <submittedName>
        <fullName evidence="1">Uncharacterized protein</fullName>
    </submittedName>
</protein>
<proteinExistence type="predicted"/>
<name>A0A0P0RGI5_9BURK</name>
<sequence>MQAEETIDISQTGARKMIDCALIAIARNK</sequence>
<gene>
    <name evidence="1" type="ORF">K788_00038375</name>
</gene>
<evidence type="ECO:0000313" key="1">
    <source>
        <dbReference type="EMBL" id="ALL67628.1"/>
    </source>
</evidence>
<accession>A0A0P0RGI5</accession>
<evidence type="ECO:0000313" key="2">
    <source>
        <dbReference type="Proteomes" id="UP000019146"/>
    </source>
</evidence>
<organism evidence="1 2">
    <name type="scientific">Paraburkholderia caribensis MBA4</name>
    <dbReference type="NCBI Taxonomy" id="1323664"/>
    <lineage>
        <taxon>Bacteria</taxon>
        <taxon>Pseudomonadati</taxon>
        <taxon>Pseudomonadota</taxon>
        <taxon>Betaproteobacteria</taxon>
        <taxon>Burkholderiales</taxon>
        <taxon>Burkholderiaceae</taxon>
        <taxon>Paraburkholderia</taxon>
    </lineage>
</organism>
<dbReference type="EMBL" id="CP012747">
    <property type="protein sequence ID" value="ALL67628.1"/>
    <property type="molecule type" value="Genomic_DNA"/>
</dbReference>
<dbReference type="KEGG" id="bcai:K788_00038375"/>
<dbReference type="AlphaFoldDB" id="A0A0P0RGI5"/>